<organism evidence="1 2">
    <name type="scientific">Domibacillus aminovorans</name>
    <dbReference type="NCBI Taxonomy" id="29332"/>
    <lineage>
        <taxon>Bacteria</taxon>
        <taxon>Bacillati</taxon>
        <taxon>Bacillota</taxon>
        <taxon>Bacilli</taxon>
        <taxon>Bacillales</taxon>
        <taxon>Bacillaceae</taxon>
        <taxon>Domibacillus</taxon>
    </lineage>
</organism>
<keyword evidence="2" id="KW-1185">Reference proteome</keyword>
<comment type="caution">
    <text evidence="1">The sequence shown here is derived from an EMBL/GenBank/DDBJ whole genome shotgun (WGS) entry which is preliminary data.</text>
</comment>
<dbReference type="EMBL" id="LQWY01000055">
    <property type="protein sequence ID" value="OAH59855.1"/>
    <property type="molecule type" value="Genomic_DNA"/>
</dbReference>
<reference evidence="1 2" key="1">
    <citation type="submission" date="2016-01" db="EMBL/GenBank/DDBJ databases">
        <title>Investigation of taxonomic status of Bacillus aminovorans.</title>
        <authorList>
            <person name="Verma A."/>
            <person name="Pal Y."/>
            <person name="Krishnamurthi S."/>
        </authorList>
    </citation>
    <scope>NUCLEOTIDE SEQUENCE [LARGE SCALE GENOMIC DNA]</scope>
    <source>
        <strain evidence="1 2">DSM 1314</strain>
    </source>
</reference>
<proteinExistence type="predicted"/>
<dbReference type="Proteomes" id="UP000076935">
    <property type="component" value="Unassembled WGS sequence"/>
</dbReference>
<dbReference type="AlphaFoldDB" id="A0A177L3I8"/>
<gene>
    <name evidence="1" type="ORF">AWH49_18195</name>
</gene>
<evidence type="ECO:0000313" key="1">
    <source>
        <dbReference type="EMBL" id="OAH59855.1"/>
    </source>
</evidence>
<accession>A0A177L3I8</accession>
<dbReference type="RefSeq" id="WP_063966407.1">
    <property type="nucleotide sequence ID" value="NZ_JBCNAN010000048.1"/>
</dbReference>
<evidence type="ECO:0000313" key="2">
    <source>
        <dbReference type="Proteomes" id="UP000076935"/>
    </source>
</evidence>
<evidence type="ECO:0008006" key="3">
    <source>
        <dbReference type="Google" id="ProtNLM"/>
    </source>
</evidence>
<protein>
    <recommendedName>
        <fullName evidence="3">DUF3951 domain-containing protein</fullName>
    </recommendedName>
</protein>
<name>A0A177L3I8_9BACI</name>
<sequence length="77" mass="9118">MEYAFPILFFAGVIFMVYRTVKTNNLPSNNFTPFDDIVEGKKGNEYSHFKHSDSKQIFDDEEEEKRRQNYLVLSPFS</sequence>